<dbReference type="EMBL" id="UOFL01000176">
    <property type="protein sequence ID" value="VAW79606.1"/>
    <property type="molecule type" value="Genomic_DNA"/>
</dbReference>
<evidence type="ECO:0008006" key="4">
    <source>
        <dbReference type="Google" id="ProtNLM"/>
    </source>
</evidence>
<accession>A0A3B0ZFY5</accession>
<dbReference type="Pfam" id="PF13103">
    <property type="entry name" value="TonB_2"/>
    <property type="match status" value="1"/>
</dbReference>
<feature type="region of interest" description="Disordered" evidence="1">
    <location>
        <begin position="98"/>
        <end position="126"/>
    </location>
</feature>
<protein>
    <recommendedName>
        <fullName evidence="4">TonB C-terminal domain-containing protein</fullName>
    </recommendedName>
</protein>
<name>A0A3B0ZFY5_9ZZZZ</name>
<dbReference type="SUPFAM" id="SSF74653">
    <property type="entry name" value="TolA/TonB C-terminal domain"/>
    <property type="match status" value="1"/>
</dbReference>
<dbReference type="Gene3D" id="3.30.1150.10">
    <property type="match status" value="1"/>
</dbReference>
<gene>
    <name evidence="3" type="ORF">MNBD_GAMMA12-2319</name>
</gene>
<proteinExistence type="predicted"/>
<sequence>MALKQLTTERTKSAVTTSDIMGLMLFLAFVIHLIFVLGTTFISVKTQKANSRNLNITLVSSSTDKKNKNADYVANETQLGAGNTKEKVQVTNSFNVKAENSSKGASTQNKLESSKQKQQQGKSNIITMKEKSDLTIAQAKDQTKVQDKDNVSKTEFIRSHKDVNIIKNELSRIQLITNKRNLTSRIVSASTTKHNDAAYIKIWNDKIRRLGNVNLSNLKKAGKRVIHLKVSLTKSGVVYSISVTSSTGSRVFNERVKRLIRQGSPYKPVPQNVLGNKDLYVIHNRYVIDR</sequence>
<keyword evidence="2" id="KW-0812">Transmembrane</keyword>
<feature type="transmembrane region" description="Helical" evidence="2">
    <location>
        <begin position="20"/>
        <end position="44"/>
    </location>
</feature>
<evidence type="ECO:0000256" key="1">
    <source>
        <dbReference type="SAM" id="MobiDB-lite"/>
    </source>
</evidence>
<evidence type="ECO:0000313" key="3">
    <source>
        <dbReference type="EMBL" id="VAW79606.1"/>
    </source>
</evidence>
<organism evidence="3">
    <name type="scientific">hydrothermal vent metagenome</name>
    <dbReference type="NCBI Taxonomy" id="652676"/>
    <lineage>
        <taxon>unclassified sequences</taxon>
        <taxon>metagenomes</taxon>
        <taxon>ecological metagenomes</taxon>
    </lineage>
</organism>
<keyword evidence="2" id="KW-0472">Membrane</keyword>
<feature type="compositionally biased region" description="Polar residues" evidence="1">
    <location>
        <begin position="98"/>
        <end position="111"/>
    </location>
</feature>
<dbReference type="AlphaFoldDB" id="A0A3B0ZFY5"/>
<keyword evidence="2" id="KW-1133">Transmembrane helix</keyword>
<evidence type="ECO:0000256" key="2">
    <source>
        <dbReference type="SAM" id="Phobius"/>
    </source>
</evidence>
<reference evidence="3" key="1">
    <citation type="submission" date="2018-06" db="EMBL/GenBank/DDBJ databases">
        <authorList>
            <person name="Zhirakovskaya E."/>
        </authorList>
    </citation>
    <scope>NUCLEOTIDE SEQUENCE</scope>
</reference>